<evidence type="ECO:0000313" key="2">
    <source>
        <dbReference type="Proteomes" id="UP000054886"/>
    </source>
</evidence>
<dbReference type="EMBL" id="LLZZ01000064">
    <property type="protein sequence ID" value="KTB10165.1"/>
    <property type="molecule type" value="Genomic_DNA"/>
</dbReference>
<proteinExistence type="predicted"/>
<dbReference type="VEuPathDB" id="FungiDB:GWK60_J10879"/>
<accession>A0A0W0E6Y9</accession>
<dbReference type="PhylomeDB" id="A0A0W0E6Y9"/>
<dbReference type="AlphaFoldDB" id="A0A0W0E6Y9"/>
<dbReference type="VEuPathDB" id="FungiDB:CAGL0J11088g"/>
<evidence type="ECO:0000313" key="1">
    <source>
        <dbReference type="EMBL" id="KTB10165.1"/>
    </source>
</evidence>
<sequence>MRVIRFKGYGKKLQRKVREPKPINLKYAQLLNRTFVIQNFTYTHAKLKRDDFEDEIVSDGDYEELVNEFRAANNKQEQVEREEQEEISPVGSNDVELQVAQHRPQLKLRHVSFMKDETNNIKSSKSATILHSMGNESVLQTSKVKHQRIIAKKMVSLQANNTIVHTSQKSHCKPKSSHVGTILHLNRCNNNSMPINKFMTNTSHMLKTSKRESVYSPKAPFSFRVKLNRR</sequence>
<gene>
    <name evidence="1" type="ORF">AO440_003240</name>
</gene>
<reference evidence="1 2" key="1">
    <citation type="submission" date="2015-10" db="EMBL/GenBank/DDBJ databases">
        <title>Draft genomes sequences of Candida glabrata isolates 1A, 1B, 2A, 2B, 3A and 3B.</title>
        <authorList>
            <person name="Haavelsrud O.E."/>
            <person name="Gaustad P."/>
        </authorList>
    </citation>
    <scope>NUCLEOTIDE SEQUENCE [LARGE SCALE GENOMIC DNA]</scope>
    <source>
        <strain evidence="1">910700640</strain>
    </source>
</reference>
<protein>
    <submittedName>
        <fullName evidence="1">Uncharacterized protein</fullName>
    </submittedName>
</protein>
<organism evidence="1 2">
    <name type="scientific">Candida glabrata</name>
    <name type="common">Yeast</name>
    <name type="synonym">Torulopsis glabrata</name>
    <dbReference type="NCBI Taxonomy" id="5478"/>
    <lineage>
        <taxon>Eukaryota</taxon>
        <taxon>Fungi</taxon>
        <taxon>Dikarya</taxon>
        <taxon>Ascomycota</taxon>
        <taxon>Saccharomycotina</taxon>
        <taxon>Saccharomycetes</taxon>
        <taxon>Saccharomycetales</taxon>
        <taxon>Saccharomycetaceae</taxon>
        <taxon>Nakaseomyces</taxon>
    </lineage>
</organism>
<name>A0A0W0E6Y9_CANGB</name>
<comment type="caution">
    <text evidence="1">The sequence shown here is derived from an EMBL/GenBank/DDBJ whole genome shotgun (WGS) entry which is preliminary data.</text>
</comment>
<dbReference type="VEuPathDB" id="FungiDB:GVI51_J10901"/>
<dbReference type="Proteomes" id="UP000054886">
    <property type="component" value="Unassembled WGS sequence"/>
</dbReference>
<dbReference type="VEuPathDB" id="FungiDB:B1J91_J11088g"/>